<dbReference type="eggNOG" id="arCOG09998">
    <property type="taxonomic scope" value="Archaea"/>
</dbReference>
<proteinExistence type="predicted"/>
<keyword evidence="2" id="KW-1185">Reference proteome</keyword>
<dbReference type="EMBL" id="CP002838">
    <property type="protein sequence ID" value="AEM38745.1"/>
    <property type="molecule type" value="Genomic_DNA"/>
</dbReference>
<dbReference type="InParanoid" id="G0EDX6"/>
<organism evidence="1 2">
    <name type="scientific">Pyrolobus fumarii (strain DSM 11204 / 1A)</name>
    <dbReference type="NCBI Taxonomy" id="694429"/>
    <lineage>
        <taxon>Archaea</taxon>
        <taxon>Thermoproteota</taxon>
        <taxon>Thermoprotei</taxon>
        <taxon>Desulfurococcales</taxon>
        <taxon>Pyrodictiaceae</taxon>
        <taxon>Pyrolobus</taxon>
    </lineage>
</organism>
<dbReference type="SUPFAM" id="SSF46785">
    <property type="entry name" value="Winged helix' DNA-binding domain"/>
    <property type="match status" value="1"/>
</dbReference>
<dbReference type="AlphaFoldDB" id="G0EDX6"/>
<dbReference type="HOGENOM" id="CLU_1222567_0_0_2"/>
<sequence>MFPTGSHMDTTITPGRPRGRKVIILLDHLLASGEKGATAAELAHVAGIASKQVYPLLRWWIEKRVVIVEKVGWLNIYKLNTRIKRALEKLLRIILRSREARVASLAQRLAEHKLLRRLSPVEKEILALLAERILSGSPYLRIHAENPRQALDILKVKLESRFRALGLNPNEISALLLETDEALNELNEAGLVYMAWDTRNHTLILRLDKSLEEELHQLL</sequence>
<protein>
    <submittedName>
        <fullName evidence="1">Uncharacterized protein</fullName>
    </submittedName>
</protein>
<evidence type="ECO:0000313" key="2">
    <source>
        <dbReference type="Proteomes" id="UP000001037"/>
    </source>
</evidence>
<gene>
    <name evidence="1" type="ordered locus">Pyrfu_0876</name>
</gene>
<accession>G0EDX6</accession>
<dbReference type="InterPro" id="IPR036390">
    <property type="entry name" value="WH_DNA-bd_sf"/>
</dbReference>
<reference evidence="1 2" key="1">
    <citation type="journal article" date="2011" name="Stand. Genomic Sci.">
        <title>Complete genome sequence of the hyperthermophilic chemolithoautotroph Pyrolobus fumarii type strain (1A).</title>
        <authorList>
            <person name="Anderson I."/>
            <person name="Goker M."/>
            <person name="Nolan M."/>
            <person name="Lucas S."/>
            <person name="Hammon N."/>
            <person name="Deshpande S."/>
            <person name="Cheng J.F."/>
            <person name="Tapia R."/>
            <person name="Han C."/>
            <person name="Goodwin L."/>
            <person name="Pitluck S."/>
            <person name="Huntemann M."/>
            <person name="Liolios K."/>
            <person name="Ivanova N."/>
            <person name="Pagani I."/>
            <person name="Mavromatis K."/>
            <person name="Ovchinikova G."/>
            <person name="Pati A."/>
            <person name="Chen A."/>
            <person name="Palaniappan K."/>
            <person name="Land M."/>
            <person name="Hauser L."/>
            <person name="Brambilla E.M."/>
            <person name="Huber H."/>
            <person name="Yasawong M."/>
            <person name="Rohde M."/>
            <person name="Spring S."/>
            <person name="Abt B."/>
            <person name="Sikorski J."/>
            <person name="Wirth R."/>
            <person name="Detter J.C."/>
            <person name="Woyke T."/>
            <person name="Bristow J."/>
            <person name="Eisen J.A."/>
            <person name="Markowitz V."/>
            <person name="Hugenholtz P."/>
            <person name="Kyrpides N.C."/>
            <person name="Klenk H.P."/>
            <person name="Lapidus A."/>
        </authorList>
    </citation>
    <scope>NUCLEOTIDE SEQUENCE [LARGE SCALE GENOMIC DNA]</scope>
    <source>
        <strain evidence="2">DSM 11204 / 1A</strain>
    </source>
</reference>
<evidence type="ECO:0000313" key="1">
    <source>
        <dbReference type="EMBL" id="AEM38745.1"/>
    </source>
</evidence>
<dbReference type="Proteomes" id="UP000001037">
    <property type="component" value="Chromosome"/>
</dbReference>
<dbReference type="KEGG" id="pfm:Pyrfu_0876"/>
<name>G0EDX6_PYRF1</name>